<proteinExistence type="predicted"/>
<dbReference type="InterPro" id="IPR029001">
    <property type="entry name" value="ITPase-like_fam"/>
</dbReference>
<dbReference type="Proteomes" id="UP001228376">
    <property type="component" value="Unassembled WGS sequence"/>
</dbReference>
<gene>
    <name evidence="13" type="ORF">P5G51_007730</name>
</gene>
<keyword evidence="5" id="KW-0378">Hydrolase</keyword>
<evidence type="ECO:0000256" key="3">
    <source>
        <dbReference type="ARBA" id="ARBA00022723"/>
    </source>
</evidence>
<dbReference type="NCBIfam" id="NF002850">
    <property type="entry name" value="PRK03114.1"/>
    <property type="match status" value="1"/>
</dbReference>
<dbReference type="EMBL" id="JAROCA020000001">
    <property type="protein sequence ID" value="MDY0405302.1"/>
    <property type="molecule type" value="Genomic_DNA"/>
</dbReference>
<evidence type="ECO:0000256" key="6">
    <source>
        <dbReference type="ARBA" id="ARBA00022842"/>
    </source>
</evidence>
<reference evidence="13 14" key="1">
    <citation type="submission" date="2023-10" db="EMBL/GenBank/DDBJ databases">
        <title>179-bfca-hs.</title>
        <authorList>
            <person name="Miliotis G."/>
            <person name="Sengupta P."/>
            <person name="Hameed A."/>
            <person name="Chuvochina M."/>
            <person name="Mcdonagh F."/>
            <person name="Simpson A.C."/>
            <person name="Singh N.K."/>
            <person name="Rekha P.D."/>
            <person name="Raman K."/>
            <person name="Hugenholtz P."/>
            <person name="Venkateswaran K."/>
        </authorList>
    </citation>
    <scope>NUCLEOTIDE SEQUENCE [LARGE SCALE GENOMIC DNA]</scope>
    <source>
        <strain evidence="13 14">179-BFC-A-HS</strain>
    </source>
</reference>
<accession>A0ABU5CG61</accession>
<sequence>MHIVVGTKNPAKIAAVSAVFENATVEGKQTDSHVSAQPFSDLETMQGAINRAIQCADAKSGIIGIGLEGGVMQLDDKLYLCNWGALAVSDAEIYTAGGDRIVLPDEVAKQLKPGVELGDVMERLAHKNDVRKKEGAIGIFTNERVSRKDMFSHIVSLLYGQLEFHRKQKAQH</sequence>
<dbReference type="SUPFAM" id="SSF52972">
    <property type="entry name" value="ITPase-like"/>
    <property type="match status" value="1"/>
</dbReference>
<dbReference type="InterPro" id="IPR026533">
    <property type="entry name" value="NTPase/PRRC1"/>
</dbReference>
<evidence type="ECO:0000256" key="2">
    <source>
        <dbReference type="ARBA" id="ARBA00001946"/>
    </source>
</evidence>
<dbReference type="RefSeq" id="WP_306067678.1">
    <property type="nucleotide sequence ID" value="NZ_JAROCA020000001.1"/>
</dbReference>
<comment type="catalytic activity">
    <reaction evidence="11">
        <text>XTP + H2O = XDP + phosphate + H(+)</text>
        <dbReference type="Rhea" id="RHEA:28406"/>
        <dbReference type="ChEBI" id="CHEBI:15377"/>
        <dbReference type="ChEBI" id="CHEBI:15378"/>
        <dbReference type="ChEBI" id="CHEBI:43474"/>
        <dbReference type="ChEBI" id="CHEBI:59884"/>
        <dbReference type="ChEBI" id="CHEBI:61314"/>
        <dbReference type="EC" id="3.6.1.73"/>
    </reaction>
</comment>
<evidence type="ECO:0000256" key="1">
    <source>
        <dbReference type="ARBA" id="ARBA00001936"/>
    </source>
</evidence>
<name>A0ABU5CG61_9BACI</name>
<evidence type="ECO:0000313" key="14">
    <source>
        <dbReference type="Proteomes" id="UP001228376"/>
    </source>
</evidence>
<evidence type="ECO:0000256" key="9">
    <source>
        <dbReference type="ARBA" id="ARBA00038901"/>
    </source>
</evidence>
<dbReference type="Pfam" id="PF01931">
    <property type="entry name" value="NTPase_I-T"/>
    <property type="match status" value="1"/>
</dbReference>
<dbReference type="PANTHER" id="PTHR34699:SF2">
    <property type="entry name" value="NON-CANONICAL PURINE NTP PHOSPHATASE_PRRC1 DOMAIN-CONTAINING PROTEIN"/>
    <property type="match status" value="1"/>
</dbReference>
<organism evidence="13 14">
    <name type="scientific">Tigheibacillus jepli</name>
    <dbReference type="NCBI Taxonomy" id="3035914"/>
    <lineage>
        <taxon>Bacteria</taxon>
        <taxon>Bacillati</taxon>
        <taxon>Bacillota</taxon>
        <taxon>Bacilli</taxon>
        <taxon>Bacillales</taxon>
        <taxon>Bacillaceae</taxon>
        <taxon>Tigheibacillus</taxon>
    </lineage>
</organism>
<dbReference type="EC" id="3.6.1.73" evidence="9"/>
<feature type="domain" description="Non-canonical purine NTP phosphatase/PRRC1" evidence="12">
    <location>
        <begin position="6"/>
        <end position="155"/>
    </location>
</feature>
<comment type="caution">
    <text evidence="13">The sequence shown here is derived from an EMBL/GenBank/DDBJ whole genome shotgun (WGS) entry which is preliminary data.</text>
</comment>
<evidence type="ECO:0000256" key="4">
    <source>
        <dbReference type="ARBA" id="ARBA00022741"/>
    </source>
</evidence>
<evidence type="ECO:0000256" key="5">
    <source>
        <dbReference type="ARBA" id="ARBA00022801"/>
    </source>
</evidence>
<keyword evidence="14" id="KW-1185">Reference proteome</keyword>
<comment type="catalytic activity">
    <reaction evidence="10">
        <text>ITP + H2O = IDP + phosphate + H(+)</text>
        <dbReference type="Rhea" id="RHEA:28330"/>
        <dbReference type="ChEBI" id="CHEBI:15377"/>
        <dbReference type="ChEBI" id="CHEBI:15378"/>
        <dbReference type="ChEBI" id="CHEBI:43474"/>
        <dbReference type="ChEBI" id="CHEBI:58280"/>
        <dbReference type="ChEBI" id="CHEBI:61402"/>
        <dbReference type="EC" id="3.6.1.73"/>
    </reaction>
</comment>
<evidence type="ECO:0000256" key="8">
    <source>
        <dbReference type="ARBA" id="ARBA00023211"/>
    </source>
</evidence>
<evidence type="ECO:0000256" key="7">
    <source>
        <dbReference type="ARBA" id="ARBA00023080"/>
    </source>
</evidence>
<protein>
    <recommendedName>
        <fullName evidence="9">inosine/xanthosine triphosphatase</fullName>
        <ecNumber evidence="9">3.6.1.73</ecNumber>
    </recommendedName>
</protein>
<keyword evidence="3" id="KW-0479">Metal-binding</keyword>
<dbReference type="Gene3D" id="3.90.950.10">
    <property type="match status" value="1"/>
</dbReference>
<dbReference type="InterPro" id="IPR050299">
    <property type="entry name" value="YjjX_NTPase"/>
</dbReference>
<dbReference type="PANTHER" id="PTHR34699">
    <property type="match status" value="1"/>
</dbReference>
<evidence type="ECO:0000313" key="13">
    <source>
        <dbReference type="EMBL" id="MDY0405302.1"/>
    </source>
</evidence>
<comment type="cofactor">
    <cofactor evidence="2">
        <name>Mg(2+)</name>
        <dbReference type="ChEBI" id="CHEBI:18420"/>
    </cofactor>
</comment>
<comment type="cofactor">
    <cofactor evidence="1">
        <name>Mn(2+)</name>
        <dbReference type="ChEBI" id="CHEBI:29035"/>
    </cofactor>
</comment>
<evidence type="ECO:0000259" key="12">
    <source>
        <dbReference type="Pfam" id="PF01931"/>
    </source>
</evidence>
<keyword evidence="6" id="KW-0460">Magnesium</keyword>
<keyword evidence="8" id="KW-0464">Manganese</keyword>
<evidence type="ECO:0000256" key="10">
    <source>
        <dbReference type="ARBA" id="ARBA00048174"/>
    </source>
</evidence>
<keyword evidence="7" id="KW-0546">Nucleotide metabolism</keyword>
<evidence type="ECO:0000256" key="11">
    <source>
        <dbReference type="ARBA" id="ARBA00048781"/>
    </source>
</evidence>
<keyword evidence="4" id="KW-0547">Nucleotide-binding</keyword>